<dbReference type="EMBL" id="JAANIT010000165">
    <property type="protein sequence ID" value="KAG1551151.1"/>
    <property type="molecule type" value="Genomic_DNA"/>
</dbReference>
<evidence type="ECO:0000256" key="6">
    <source>
        <dbReference type="ARBA" id="ARBA00023136"/>
    </source>
</evidence>
<feature type="transmembrane region" description="Helical" evidence="8">
    <location>
        <begin position="385"/>
        <end position="404"/>
    </location>
</feature>
<dbReference type="GO" id="GO:0046872">
    <property type="term" value="F:metal ion binding"/>
    <property type="evidence" value="ECO:0007669"/>
    <property type="project" value="UniProtKB-KW"/>
</dbReference>
<comment type="caution">
    <text evidence="11">The sequence shown here is derived from an EMBL/GenBank/DDBJ whole genome shotgun (WGS) entry which is preliminary data.</text>
</comment>
<keyword evidence="7" id="KW-0862">Zinc</keyword>
<dbReference type="PROSITE" id="PS01130">
    <property type="entry name" value="SLC26A"/>
    <property type="match status" value="1"/>
</dbReference>
<sequence>MSFQYPIVLDGGFATELEKQFKKDLSGKLWSAQCLEDDPVAVKSVHKSYYEAGANVATTCSYQASIEGFLQAGYTREHGVELMNKSISLACEARDEFRKEHPEDKEERLVALSIGCYGAILANGSEYTGDYGNITIDRLVQFHKDRLEIFLGNKGVDFVLFETIPSVLEAEAIVKIMKEMNDLPPVGVAFQCRSDHQIADGTDLLYVLSLFDKLDCVFAVGVNCTKPQHIERLVSRIVEVNKEKEDKKALLLYPDGGEVWDAVARSWDSSCKLAKDKFGFLLSKCVQDYDSRVLVGGCCGTGPDHIKKMKALYIDSQSPSHSEQLKDFTKNLPKHIKTYFKNMFPIIEWLPNYNWIWFSGDLTAAITVGTLVIPQSLAYAKMANLPPVYGLYTSFIGVITYPLFGTSKDVSIGTSAIMSLFLGQLMTKFTMTPQYISGEWTLSDVATLLALFAGFIAMAIGLLRLGLLFHFICQPAIAGFMAGSGLSILINQFGKIFGIPGINTTEAPYLVFGKTLARLNLITIDAAFGLTSLLYLYFVKYLSQYLTRRYPQHRHLLFFFNSSRSIVVLVFSTLICFMIHRFGQISPFTIIGTVPAGFGHMGPPKIKMDLVGYFGTDLISIVVLLIMEHGAISSSLGKMADYKVNMSQEVFTIGLSNIFGSFFGAYPGTGAFSRTAVMSKSGTRTPLTSFFVGLIVIVSIYVFTPAFTFIPNASLAAIIAHAVTDLISGPKVWKRFWDVHPSELLIFASAYIISLFTRMDVSVYVPVAISLVVQLYRIARPRHAFLTRLEPTDLYFPADHHPSLHLQPIHPSILCFQPQESLLFQNSTFLFEALIDQVKKTTRQGQPLAEKVGDRPWNQAVSIQKERELPVLEAIVLDLSGVHQMDYSSMELLMDTSAQLDRYAGVQVRWYIVMSYSPTVRQCLLFAGFGTQRRHPLTGQFLSDLSRKEEKEERQWSKEEKKGFEEVKIEQVEVKKESKRFVHLNFMSHRNPVDDVSSVDDTVESGSRCGHSDEEDQFASIQYRFPYFFTSIHEAVKAALNQRTRELEIVRVVSDGDLGSVEA</sequence>
<feature type="binding site" evidence="7">
    <location>
        <position position="298"/>
    </location>
    <ligand>
        <name>Zn(2+)</name>
        <dbReference type="ChEBI" id="CHEBI:29105"/>
    </ligand>
</feature>
<dbReference type="SUPFAM" id="SSF82282">
    <property type="entry name" value="Homocysteine S-methyltransferase"/>
    <property type="match status" value="1"/>
</dbReference>
<dbReference type="InterPro" id="IPR001902">
    <property type="entry name" value="SLC26A/SulP_fam"/>
</dbReference>
<evidence type="ECO:0000256" key="2">
    <source>
        <dbReference type="ARBA" id="ARBA00022603"/>
    </source>
</evidence>
<evidence type="ECO:0000259" key="9">
    <source>
        <dbReference type="PROSITE" id="PS50801"/>
    </source>
</evidence>
<reference evidence="11" key="1">
    <citation type="journal article" date="2020" name="Microb. Genom.">
        <title>Genetic diversity of clinical and environmental Mucorales isolates obtained from an investigation of mucormycosis cases among solid organ transplant recipients.</title>
        <authorList>
            <person name="Nguyen M.H."/>
            <person name="Kaul D."/>
            <person name="Muto C."/>
            <person name="Cheng S.J."/>
            <person name="Richter R.A."/>
            <person name="Bruno V.M."/>
            <person name="Liu G."/>
            <person name="Beyhan S."/>
            <person name="Sundermann A.J."/>
            <person name="Mounaud S."/>
            <person name="Pasculle A.W."/>
            <person name="Nierman W.C."/>
            <person name="Driscoll E."/>
            <person name="Cumbie R."/>
            <person name="Clancy C.J."/>
            <person name="Dupont C.L."/>
        </authorList>
    </citation>
    <scope>NUCLEOTIDE SEQUENCE</scope>
    <source>
        <strain evidence="11">GL16</strain>
    </source>
</reference>
<protein>
    <recommendedName>
        <fullName evidence="13">STAS domain-containing protein</fullName>
    </recommendedName>
</protein>
<dbReference type="GO" id="GO:0016020">
    <property type="term" value="C:membrane"/>
    <property type="evidence" value="ECO:0007669"/>
    <property type="project" value="UniProtKB-SubCell"/>
</dbReference>
<keyword evidence="2 7" id="KW-0489">Methyltransferase</keyword>
<feature type="transmembrane region" description="Helical" evidence="8">
    <location>
        <begin position="355"/>
        <end position="373"/>
    </location>
</feature>
<evidence type="ECO:0000256" key="5">
    <source>
        <dbReference type="ARBA" id="ARBA00022989"/>
    </source>
</evidence>
<dbReference type="AlphaFoldDB" id="A0A9P6YKV4"/>
<dbReference type="InterPro" id="IPR002645">
    <property type="entry name" value="STAS_dom"/>
</dbReference>
<keyword evidence="5 8" id="KW-1133">Transmembrane helix</keyword>
<dbReference type="PANTHER" id="PTHR11814">
    <property type="entry name" value="SULFATE TRANSPORTER"/>
    <property type="match status" value="1"/>
</dbReference>
<feature type="transmembrane region" description="Helical" evidence="8">
    <location>
        <begin position="685"/>
        <end position="703"/>
    </location>
</feature>
<dbReference type="InterPro" id="IPR036589">
    <property type="entry name" value="HCY_dom_sf"/>
</dbReference>
<dbReference type="PROSITE" id="PS50801">
    <property type="entry name" value="STAS"/>
    <property type="match status" value="1"/>
</dbReference>
<gene>
    <name evidence="11" type="ORF">G6F51_002027</name>
</gene>
<feature type="binding site" evidence="7">
    <location>
        <position position="224"/>
    </location>
    <ligand>
        <name>Zn(2+)</name>
        <dbReference type="ChEBI" id="CHEBI:29105"/>
    </ligand>
</feature>
<evidence type="ECO:0000256" key="4">
    <source>
        <dbReference type="ARBA" id="ARBA00022692"/>
    </source>
</evidence>
<dbReference type="Pfam" id="PF02574">
    <property type="entry name" value="S-methyl_trans"/>
    <property type="match status" value="1"/>
</dbReference>
<dbReference type="Pfam" id="PF00916">
    <property type="entry name" value="Sulfate_transp"/>
    <property type="match status" value="1"/>
</dbReference>
<keyword evidence="3 7" id="KW-0808">Transferase</keyword>
<dbReference type="Gene3D" id="3.20.20.330">
    <property type="entry name" value="Homocysteine-binding-like domain"/>
    <property type="match status" value="1"/>
</dbReference>
<dbReference type="OrthoDB" id="288203at2759"/>
<comment type="subcellular location">
    <subcellularLocation>
        <location evidence="1">Membrane</location>
        <topology evidence="1">Multi-pass membrane protein</topology>
    </subcellularLocation>
</comment>
<feature type="binding site" evidence="7">
    <location>
        <position position="299"/>
    </location>
    <ligand>
        <name>Zn(2+)</name>
        <dbReference type="ChEBI" id="CHEBI:29105"/>
    </ligand>
</feature>
<feature type="domain" description="STAS" evidence="9">
    <location>
        <begin position="811"/>
        <end position="929"/>
    </location>
</feature>
<evidence type="ECO:0000313" key="12">
    <source>
        <dbReference type="Proteomes" id="UP000717996"/>
    </source>
</evidence>
<evidence type="ECO:0000256" key="8">
    <source>
        <dbReference type="SAM" id="Phobius"/>
    </source>
</evidence>
<evidence type="ECO:0008006" key="13">
    <source>
        <dbReference type="Google" id="ProtNLM"/>
    </source>
</evidence>
<dbReference type="NCBIfam" id="TIGR00815">
    <property type="entry name" value="sulP"/>
    <property type="match status" value="1"/>
</dbReference>
<dbReference type="InterPro" id="IPR011547">
    <property type="entry name" value="SLC26A/SulP_dom"/>
</dbReference>
<evidence type="ECO:0000259" key="10">
    <source>
        <dbReference type="PROSITE" id="PS50970"/>
    </source>
</evidence>
<accession>A0A9P6YKV4</accession>
<feature type="transmembrane region" description="Helical" evidence="8">
    <location>
        <begin position="650"/>
        <end position="673"/>
    </location>
</feature>
<feature type="transmembrane region" description="Helical" evidence="8">
    <location>
        <begin position="763"/>
        <end position="779"/>
    </location>
</feature>
<dbReference type="Proteomes" id="UP000717996">
    <property type="component" value="Unassembled WGS sequence"/>
</dbReference>
<keyword evidence="6 8" id="KW-0472">Membrane</keyword>
<feature type="domain" description="Hcy-binding" evidence="10">
    <location>
        <begin position="1"/>
        <end position="313"/>
    </location>
</feature>
<feature type="transmembrane region" description="Helical" evidence="8">
    <location>
        <begin position="610"/>
        <end position="630"/>
    </location>
</feature>
<dbReference type="InterPro" id="IPR018045">
    <property type="entry name" value="S04_transporter_CS"/>
</dbReference>
<feature type="transmembrane region" description="Helical" evidence="8">
    <location>
        <begin position="441"/>
        <end position="462"/>
    </location>
</feature>
<evidence type="ECO:0000256" key="3">
    <source>
        <dbReference type="ARBA" id="ARBA00022679"/>
    </source>
</evidence>
<name>A0A9P6YKV4_RHIOR</name>
<organism evidence="11 12">
    <name type="scientific">Rhizopus oryzae</name>
    <name type="common">Mucormycosis agent</name>
    <name type="synonym">Rhizopus arrhizus var. delemar</name>
    <dbReference type="NCBI Taxonomy" id="64495"/>
    <lineage>
        <taxon>Eukaryota</taxon>
        <taxon>Fungi</taxon>
        <taxon>Fungi incertae sedis</taxon>
        <taxon>Mucoromycota</taxon>
        <taxon>Mucoromycotina</taxon>
        <taxon>Mucoromycetes</taxon>
        <taxon>Mucorales</taxon>
        <taxon>Mucorineae</taxon>
        <taxon>Rhizopodaceae</taxon>
        <taxon>Rhizopus</taxon>
    </lineage>
</organism>
<feature type="transmembrane region" description="Helical" evidence="8">
    <location>
        <begin position="519"/>
        <end position="538"/>
    </location>
</feature>
<proteinExistence type="predicted"/>
<evidence type="ECO:0000256" key="1">
    <source>
        <dbReference type="ARBA" id="ARBA00004141"/>
    </source>
</evidence>
<dbReference type="InterPro" id="IPR003726">
    <property type="entry name" value="HCY_dom"/>
</dbReference>
<dbReference type="GO" id="GO:0008271">
    <property type="term" value="F:secondary active sulfate transmembrane transporter activity"/>
    <property type="evidence" value="ECO:0007669"/>
    <property type="project" value="InterPro"/>
</dbReference>
<dbReference type="Gene3D" id="3.30.750.24">
    <property type="entry name" value="STAS domain"/>
    <property type="match status" value="1"/>
</dbReference>
<evidence type="ECO:0000256" key="7">
    <source>
        <dbReference type="PROSITE-ProRule" id="PRU00333"/>
    </source>
</evidence>
<dbReference type="InterPro" id="IPR036513">
    <property type="entry name" value="STAS_dom_sf"/>
</dbReference>
<keyword evidence="4 8" id="KW-0812">Transmembrane</keyword>
<evidence type="ECO:0000313" key="11">
    <source>
        <dbReference type="EMBL" id="KAG1551151.1"/>
    </source>
</evidence>
<keyword evidence="7" id="KW-0479">Metal-binding</keyword>
<dbReference type="NCBIfam" id="NF007020">
    <property type="entry name" value="PRK09485.1"/>
    <property type="match status" value="1"/>
</dbReference>
<comment type="cofactor">
    <cofactor evidence="7">
        <name>Zn(2+)</name>
        <dbReference type="ChEBI" id="CHEBI:29105"/>
    </cofactor>
</comment>
<dbReference type="Pfam" id="PF01740">
    <property type="entry name" value="STAS"/>
    <property type="match status" value="1"/>
</dbReference>
<dbReference type="GO" id="GO:0008168">
    <property type="term" value="F:methyltransferase activity"/>
    <property type="evidence" value="ECO:0007669"/>
    <property type="project" value="UniProtKB-UniRule"/>
</dbReference>
<dbReference type="GO" id="GO:0032259">
    <property type="term" value="P:methylation"/>
    <property type="evidence" value="ECO:0007669"/>
    <property type="project" value="UniProtKB-KW"/>
</dbReference>
<feature type="transmembrane region" description="Helical" evidence="8">
    <location>
        <begin position="558"/>
        <end position="579"/>
    </location>
</feature>
<dbReference type="PROSITE" id="PS50970">
    <property type="entry name" value="HCY"/>
    <property type="match status" value="1"/>
</dbReference>